<comment type="caution">
    <text evidence="2">The sequence shown here is derived from an EMBL/GenBank/DDBJ whole genome shotgun (WGS) entry which is preliminary data.</text>
</comment>
<organism evidence="2 3">
    <name type="scientific">Massilia rubra</name>
    <dbReference type="NCBI Taxonomy" id="2607910"/>
    <lineage>
        <taxon>Bacteria</taxon>
        <taxon>Pseudomonadati</taxon>
        <taxon>Pseudomonadota</taxon>
        <taxon>Betaproteobacteria</taxon>
        <taxon>Burkholderiales</taxon>
        <taxon>Oxalobacteraceae</taxon>
        <taxon>Telluria group</taxon>
        <taxon>Massilia</taxon>
    </lineage>
</organism>
<evidence type="ECO:0000313" key="2">
    <source>
        <dbReference type="EMBL" id="NHZ34836.1"/>
    </source>
</evidence>
<evidence type="ECO:0000256" key="1">
    <source>
        <dbReference type="SAM" id="Phobius"/>
    </source>
</evidence>
<keyword evidence="1" id="KW-0812">Transmembrane</keyword>
<feature type="transmembrane region" description="Helical" evidence="1">
    <location>
        <begin position="129"/>
        <end position="149"/>
    </location>
</feature>
<keyword evidence="1" id="KW-1133">Transmembrane helix</keyword>
<dbReference type="EMBL" id="VUYU01000008">
    <property type="protein sequence ID" value="NHZ34836.1"/>
    <property type="molecule type" value="Genomic_DNA"/>
</dbReference>
<keyword evidence="3" id="KW-1185">Reference proteome</keyword>
<sequence>MNDMPNNPYAAPKALSSPMVSSECYRDGNILVVPLNHDLPHRCIKCNAPAEMDKPRMFTWHPAGWYLFFLINFVIYIVVAALVQKKARLSIGLCEQHRARRRNYKIAACVAVGVGSAALFAAMNEDGNGNLYGVLSALSFLIALVLAMVGTRALTPVRITPQEARLKGCGEEFLASLHSR</sequence>
<keyword evidence="1" id="KW-0472">Membrane</keyword>
<name>A0ABX0LXP3_9BURK</name>
<reference evidence="2 3" key="1">
    <citation type="submission" date="2019-09" db="EMBL/GenBank/DDBJ databases">
        <title>Taxonomy of Antarctic Massilia spp.: description of Massilia rubra sp. nov., Massilia aquatica sp. nov., Massilia mucilaginosa sp. nov., Massilia frigida sp. nov. isolated from streams, lakes and regoliths.</title>
        <authorList>
            <person name="Holochova P."/>
            <person name="Sedlacek I."/>
            <person name="Kralova S."/>
            <person name="Maslanova I."/>
            <person name="Busse H.-J."/>
            <person name="Stankova E."/>
            <person name="Vrbovska V."/>
            <person name="Kovarovic V."/>
            <person name="Bartak M."/>
            <person name="Svec P."/>
            <person name="Pantucek R."/>
        </authorList>
    </citation>
    <scope>NUCLEOTIDE SEQUENCE [LARGE SCALE GENOMIC DNA]</scope>
    <source>
        <strain evidence="2 3">CCM 8692</strain>
    </source>
</reference>
<dbReference type="Proteomes" id="UP000785613">
    <property type="component" value="Unassembled WGS sequence"/>
</dbReference>
<accession>A0ABX0LXP3</accession>
<dbReference type="RefSeq" id="WP_167225632.1">
    <property type="nucleotide sequence ID" value="NZ_VUYU01000008.1"/>
</dbReference>
<gene>
    <name evidence="2" type="ORF">F0185_14775</name>
</gene>
<feature type="transmembrane region" description="Helical" evidence="1">
    <location>
        <begin position="104"/>
        <end position="123"/>
    </location>
</feature>
<feature type="transmembrane region" description="Helical" evidence="1">
    <location>
        <begin position="63"/>
        <end position="83"/>
    </location>
</feature>
<proteinExistence type="predicted"/>
<evidence type="ECO:0000313" key="3">
    <source>
        <dbReference type="Proteomes" id="UP000785613"/>
    </source>
</evidence>
<protein>
    <submittedName>
        <fullName evidence="2">Uncharacterized protein</fullName>
    </submittedName>
</protein>